<accession>A0ABN2F1T1</accession>
<evidence type="ECO:0000313" key="1">
    <source>
        <dbReference type="EMBL" id="GAA1623991.1"/>
    </source>
</evidence>
<evidence type="ECO:0000313" key="2">
    <source>
        <dbReference type="Proteomes" id="UP001500064"/>
    </source>
</evidence>
<gene>
    <name evidence="1" type="ORF">GCM10009733_020790</name>
</gene>
<protein>
    <submittedName>
        <fullName evidence="1">Uncharacterized protein</fullName>
    </submittedName>
</protein>
<dbReference type="RefSeq" id="WP_346103511.1">
    <property type="nucleotide sequence ID" value="NZ_BAAAMU010000011.1"/>
</dbReference>
<dbReference type="Proteomes" id="UP001500064">
    <property type="component" value="Unassembled WGS sequence"/>
</dbReference>
<keyword evidence="2" id="KW-1185">Reference proteome</keyword>
<organism evidence="1 2">
    <name type="scientific">Nonomuraea maheshkhaliensis</name>
    <dbReference type="NCBI Taxonomy" id="419590"/>
    <lineage>
        <taxon>Bacteria</taxon>
        <taxon>Bacillati</taxon>
        <taxon>Actinomycetota</taxon>
        <taxon>Actinomycetes</taxon>
        <taxon>Streptosporangiales</taxon>
        <taxon>Streptosporangiaceae</taxon>
        <taxon>Nonomuraea</taxon>
    </lineage>
</organism>
<proteinExistence type="predicted"/>
<dbReference type="EMBL" id="BAAAMU010000011">
    <property type="protein sequence ID" value="GAA1623991.1"/>
    <property type="molecule type" value="Genomic_DNA"/>
</dbReference>
<dbReference type="Pfam" id="PF19698">
    <property type="entry name" value="DUF6197"/>
    <property type="match status" value="1"/>
</dbReference>
<name>A0ABN2F1T1_9ACTN</name>
<comment type="caution">
    <text evidence="1">The sequence shown here is derived from an EMBL/GenBank/DDBJ whole genome shotgun (WGS) entry which is preliminary data.</text>
</comment>
<reference evidence="1 2" key="1">
    <citation type="journal article" date="2019" name="Int. J. Syst. Evol. Microbiol.">
        <title>The Global Catalogue of Microorganisms (GCM) 10K type strain sequencing project: providing services to taxonomists for standard genome sequencing and annotation.</title>
        <authorList>
            <consortium name="The Broad Institute Genomics Platform"/>
            <consortium name="The Broad Institute Genome Sequencing Center for Infectious Disease"/>
            <person name="Wu L."/>
            <person name="Ma J."/>
        </authorList>
    </citation>
    <scope>NUCLEOTIDE SEQUENCE [LARGE SCALE GENOMIC DNA]</scope>
    <source>
        <strain evidence="1 2">JCM 13929</strain>
    </source>
</reference>
<dbReference type="InterPro" id="IPR045677">
    <property type="entry name" value="DUF6197"/>
</dbReference>
<sequence>MILREAIELLLKAADVQEANGLHQVGWYDRGQAATLLLDPRKCRVCPIGAIATAAGLFPSEITSSYSGAQRSRQAAVLLATYLIEHRLAEPPHDGGIGDIEVGEAINVIGPNWADKPGQTASSLATTMRAAAA</sequence>